<dbReference type="OrthoDB" id="5192822at2"/>
<dbReference type="RefSeq" id="WP_132619904.1">
    <property type="nucleotide sequence ID" value="NZ_SMKV01000004.1"/>
</dbReference>
<sequence length="206" mass="21337">MRMETLERFLGSLSDRVAAPGGGASAGLHAAQAAALVGMVARYSDGEKYSEHAATITAVRNDTDQLRELALTLAEEDASAFGAVGAAYALPRSTDEQKEVRSRAIAAALVEAGRVPARVVAVAEQVIGSAEQLLPIGNRNVISDIAAAAEAARAAATTARVNVEVNLNGISDAEERSELLTSIAEVDDLTARADEVTAAVREVIGR</sequence>
<reference evidence="2 3" key="1">
    <citation type="submission" date="2019-03" db="EMBL/GenBank/DDBJ databases">
        <title>Draft genome sequences of novel Actinobacteria.</title>
        <authorList>
            <person name="Sahin N."/>
            <person name="Ay H."/>
            <person name="Saygin H."/>
        </authorList>
    </citation>
    <scope>NUCLEOTIDE SEQUENCE [LARGE SCALE GENOMIC DNA]</scope>
    <source>
        <strain evidence="2 3">16K404</strain>
    </source>
</reference>
<proteinExistence type="predicted"/>
<dbReference type="EMBL" id="SMKV01000004">
    <property type="protein sequence ID" value="TDC95464.1"/>
    <property type="molecule type" value="Genomic_DNA"/>
</dbReference>
<protein>
    <submittedName>
        <fullName evidence="2">Formimidoyltetrahydrofolate cyclodeaminase</fullName>
    </submittedName>
</protein>
<evidence type="ECO:0000259" key="1">
    <source>
        <dbReference type="Pfam" id="PF04961"/>
    </source>
</evidence>
<dbReference type="SUPFAM" id="SSF101262">
    <property type="entry name" value="Methenyltetrahydrofolate cyclohydrolase-like"/>
    <property type="match status" value="1"/>
</dbReference>
<comment type="caution">
    <text evidence="2">The sequence shown here is derived from an EMBL/GenBank/DDBJ whole genome shotgun (WGS) entry which is preliminary data.</text>
</comment>
<accession>A0A4R4V1H9</accession>
<evidence type="ECO:0000313" key="2">
    <source>
        <dbReference type="EMBL" id="TDC95464.1"/>
    </source>
</evidence>
<dbReference type="GO" id="GO:0003824">
    <property type="term" value="F:catalytic activity"/>
    <property type="evidence" value="ECO:0007669"/>
    <property type="project" value="InterPro"/>
</dbReference>
<dbReference type="InterPro" id="IPR036178">
    <property type="entry name" value="Formintransfe-cycloase-like_sf"/>
</dbReference>
<dbReference type="InterPro" id="IPR007044">
    <property type="entry name" value="Cyclodeamin/CycHdrlase"/>
</dbReference>
<evidence type="ECO:0000313" key="3">
    <source>
        <dbReference type="Proteomes" id="UP000294744"/>
    </source>
</evidence>
<dbReference type="Gene3D" id="1.20.120.680">
    <property type="entry name" value="Formiminotetrahydrofolate cyclodeaminase monomer, up-and-down helical bundle"/>
    <property type="match status" value="1"/>
</dbReference>
<dbReference type="Proteomes" id="UP000294744">
    <property type="component" value="Unassembled WGS sequence"/>
</dbReference>
<keyword evidence="3" id="KW-1185">Reference proteome</keyword>
<dbReference type="Pfam" id="PF04961">
    <property type="entry name" value="FTCD_C"/>
    <property type="match status" value="1"/>
</dbReference>
<gene>
    <name evidence="2" type="ORF">E1161_04605</name>
</gene>
<organism evidence="2 3">
    <name type="scientific">Saccharopolyspora aridisoli</name>
    <dbReference type="NCBI Taxonomy" id="2530385"/>
    <lineage>
        <taxon>Bacteria</taxon>
        <taxon>Bacillati</taxon>
        <taxon>Actinomycetota</taxon>
        <taxon>Actinomycetes</taxon>
        <taxon>Pseudonocardiales</taxon>
        <taxon>Pseudonocardiaceae</taxon>
        <taxon>Saccharopolyspora</taxon>
    </lineage>
</organism>
<feature type="domain" description="Cyclodeaminase/cyclohydrolase" evidence="1">
    <location>
        <begin position="5"/>
        <end position="183"/>
    </location>
</feature>
<name>A0A4R4V1H9_9PSEU</name>
<dbReference type="AlphaFoldDB" id="A0A4R4V1H9"/>